<dbReference type="SUPFAM" id="SSF53254">
    <property type="entry name" value="Phosphoglycerate mutase-like"/>
    <property type="match status" value="1"/>
</dbReference>
<dbReference type="KEGG" id="alti:ALE3EI_2681"/>
<dbReference type="EMBL" id="CP052909">
    <property type="protein sequence ID" value="QNJ99208.1"/>
    <property type="molecule type" value="Genomic_DNA"/>
</dbReference>
<dbReference type="InterPro" id="IPR029033">
    <property type="entry name" value="His_PPase_superfam"/>
</dbReference>
<dbReference type="InterPro" id="IPR050275">
    <property type="entry name" value="PGM_Phosphatase"/>
</dbReference>
<dbReference type="PROSITE" id="PS51257">
    <property type="entry name" value="PROKAR_LIPOPROTEIN"/>
    <property type="match status" value="1"/>
</dbReference>
<dbReference type="Proteomes" id="UP000515514">
    <property type="component" value="Chromosome"/>
</dbReference>
<dbReference type="GO" id="GO:0016791">
    <property type="term" value="F:phosphatase activity"/>
    <property type="evidence" value="ECO:0007669"/>
    <property type="project" value="TreeGrafter"/>
</dbReference>
<dbReference type="InterPro" id="IPR013078">
    <property type="entry name" value="His_Pase_superF_clade-1"/>
</dbReference>
<proteinExistence type="predicted"/>
<evidence type="ECO:0000313" key="2">
    <source>
        <dbReference type="EMBL" id="QNJ99208.1"/>
    </source>
</evidence>
<dbReference type="PANTHER" id="PTHR48100:SF1">
    <property type="entry name" value="HISTIDINE PHOSPHATASE FAMILY PROTEIN-RELATED"/>
    <property type="match status" value="1"/>
</dbReference>
<dbReference type="GO" id="GO:0005737">
    <property type="term" value="C:cytoplasm"/>
    <property type="evidence" value="ECO:0007669"/>
    <property type="project" value="TreeGrafter"/>
</dbReference>
<feature type="region of interest" description="Disordered" evidence="1">
    <location>
        <begin position="46"/>
        <end position="65"/>
    </location>
</feature>
<dbReference type="SMART" id="SM00855">
    <property type="entry name" value="PGAM"/>
    <property type="match status" value="1"/>
</dbReference>
<dbReference type="Gene3D" id="3.40.50.1240">
    <property type="entry name" value="Phosphoglycerate mutase-like"/>
    <property type="match status" value="1"/>
</dbReference>
<gene>
    <name evidence="2" type="ORF">ALE3EI_2681</name>
</gene>
<dbReference type="RefSeq" id="WP_233279975.1">
    <property type="nucleotide sequence ID" value="NZ_CP052909.1"/>
</dbReference>
<sequence length="179" mass="20596">MKNLFFIFITVLLISCNNSEKDKTENNSSTDIEHTESTTYYLIRHAEKDRSDTSNSDPELTPEGHERAKRWAKYFSDKELDLIYTTPFVRTMQTVLYTASEQNIEPKRYDPTSLYSEEFKKNTVGKNVLIVGHSNTTPAFVNAIIGDNRYPEMDDYNNSSLFIVRIKGDATSVQEVTIE</sequence>
<dbReference type="Pfam" id="PF00300">
    <property type="entry name" value="His_Phos_1"/>
    <property type="match status" value="1"/>
</dbReference>
<accession>A0A7G8PXZ2</accession>
<evidence type="ECO:0000313" key="3">
    <source>
        <dbReference type="Proteomes" id="UP000515514"/>
    </source>
</evidence>
<dbReference type="CDD" id="cd07067">
    <property type="entry name" value="HP_PGM_like"/>
    <property type="match status" value="1"/>
</dbReference>
<organism evidence="2 3">
    <name type="scientific">Constantimarinum furrinae</name>
    <dbReference type="NCBI Taxonomy" id="2562285"/>
    <lineage>
        <taxon>Bacteria</taxon>
        <taxon>Pseudomonadati</taxon>
        <taxon>Bacteroidota</taxon>
        <taxon>Flavobacteriia</taxon>
        <taxon>Flavobacteriales</taxon>
        <taxon>Flavobacteriaceae</taxon>
        <taxon>Altibacter/Constantimarinum group</taxon>
        <taxon>Constantimarinum</taxon>
    </lineage>
</organism>
<protein>
    <submittedName>
        <fullName evidence="2">Phosphoglycerate mutase</fullName>
    </submittedName>
</protein>
<dbReference type="AlphaFoldDB" id="A0A7G8PXZ2"/>
<evidence type="ECO:0000256" key="1">
    <source>
        <dbReference type="SAM" id="MobiDB-lite"/>
    </source>
</evidence>
<dbReference type="PANTHER" id="PTHR48100">
    <property type="entry name" value="BROAD-SPECIFICITY PHOSPHATASE YOR283W-RELATED"/>
    <property type="match status" value="1"/>
</dbReference>
<keyword evidence="3" id="KW-1185">Reference proteome</keyword>
<reference evidence="2 3" key="1">
    <citation type="submission" date="2020-04" db="EMBL/GenBank/DDBJ databases">
        <title>Genome sequence of Altibacter aquimarinus strain ALE3EI.</title>
        <authorList>
            <person name="Oh H.-M."/>
            <person name="Jang D."/>
        </authorList>
    </citation>
    <scope>NUCLEOTIDE SEQUENCE [LARGE SCALE GENOMIC DNA]</scope>
    <source>
        <strain evidence="2 3">ALE3EI</strain>
    </source>
</reference>
<name>A0A7G8PXZ2_9FLAO</name>